<proteinExistence type="predicted"/>
<reference evidence="2" key="1">
    <citation type="journal article" date="2021" name="Environ. Microbiol.">
        <title>New insights into the diversity and evolution of the archaeal mobilome from three complete genomes of Saccharolobus shibatae.</title>
        <authorList>
            <person name="Medvedeva S."/>
            <person name="Brandt D."/>
            <person name="Cvirkaite-Krupovic V."/>
            <person name="Liu Y."/>
            <person name="Severinov K."/>
            <person name="Ishino S."/>
            <person name="Ishino Y."/>
            <person name="Prangishvili D."/>
            <person name="Kalinowski J."/>
            <person name="Krupovic M."/>
        </authorList>
    </citation>
    <scope>NUCLEOTIDE SEQUENCE</scope>
    <source>
        <strain evidence="2">B12</strain>
    </source>
</reference>
<sequence>MKICVLYSGGKDSTYALHWAVFKGFKIVCLITLIPKREDSWMFQYPNVIYTRYQAEAMGFRLLTFETSGEKDKELEDLKKALVQAKNEGAVGIVSGALLSDYQRLNISIIAEEIGLKTYTPLWRKTQEEYMRWLVREGFKFVITSASAYGFPFDLLGKEITTEDVEKIIERARRYGFNPAFEGGEAETFVTYAPLFKTQLKVKGRLRRISEYECRYEITDIH</sequence>
<protein>
    <recommendedName>
        <fullName evidence="1">Diphthamide synthase domain-containing protein</fullName>
    </recommendedName>
</protein>
<organism evidence="2 3">
    <name type="scientific">Saccharolobus shibatae (strain ATCC 51178 / DSM 5389 / JCM 8931 / NBRC 15437 / B12)</name>
    <name type="common">Sulfolobus shibatae</name>
    <dbReference type="NCBI Taxonomy" id="523848"/>
    <lineage>
        <taxon>Archaea</taxon>
        <taxon>Thermoproteota</taxon>
        <taxon>Thermoprotei</taxon>
        <taxon>Sulfolobales</taxon>
        <taxon>Sulfolobaceae</taxon>
        <taxon>Saccharolobus</taxon>
    </lineage>
</organism>
<dbReference type="InterPro" id="IPR002761">
    <property type="entry name" value="Diphthami_syn_dom"/>
</dbReference>
<evidence type="ECO:0000259" key="1">
    <source>
        <dbReference type="Pfam" id="PF01902"/>
    </source>
</evidence>
<dbReference type="PANTHER" id="PTHR12196:SF2">
    <property type="entry name" value="DIPHTHINE--AMMONIA LIGASE"/>
    <property type="match status" value="1"/>
</dbReference>
<evidence type="ECO:0000313" key="2">
    <source>
        <dbReference type="EMBL" id="QXJ29846.1"/>
    </source>
</evidence>
<name>A0A8F5BR86_SACSH</name>
<dbReference type="OrthoDB" id="372052at2157"/>
<feature type="domain" description="Diphthamide synthase" evidence="1">
    <location>
        <begin position="1"/>
        <end position="205"/>
    </location>
</feature>
<dbReference type="Proteomes" id="UP000694018">
    <property type="component" value="Chromosome"/>
</dbReference>
<dbReference type="PANTHER" id="PTHR12196">
    <property type="entry name" value="DOMAIN OF UNKNOWN FUNCTION 71 DUF71 -CONTAINING PROTEIN"/>
    <property type="match status" value="1"/>
</dbReference>
<evidence type="ECO:0000313" key="3">
    <source>
        <dbReference type="Proteomes" id="UP000694018"/>
    </source>
</evidence>
<dbReference type="Pfam" id="PF01902">
    <property type="entry name" value="Diphthami_syn_2"/>
    <property type="match status" value="1"/>
</dbReference>
<dbReference type="InterPro" id="IPR030662">
    <property type="entry name" value="DPH6/MJ0570"/>
</dbReference>
<dbReference type="PIRSF" id="PIRSF039123">
    <property type="entry name" value="Diphthamide_synthase"/>
    <property type="match status" value="1"/>
</dbReference>
<dbReference type="NCBIfam" id="TIGR00290">
    <property type="entry name" value="MJ0570_dom"/>
    <property type="match status" value="1"/>
</dbReference>
<dbReference type="GeneID" id="65564207"/>
<accession>A0A8F5BR86</accession>
<dbReference type="AlphaFoldDB" id="A0A8F5BR86"/>
<dbReference type="RefSeq" id="WP_218258599.1">
    <property type="nucleotide sequence ID" value="NZ_CP077717.1"/>
</dbReference>
<dbReference type="NCBIfam" id="TIGR03679">
    <property type="entry name" value="arCOG00187"/>
    <property type="match status" value="1"/>
</dbReference>
<dbReference type="CDD" id="cd01994">
    <property type="entry name" value="AANH_PF0828-like"/>
    <property type="match status" value="1"/>
</dbReference>
<dbReference type="GO" id="GO:0017178">
    <property type="term" value="F:diphthine-ammonia ligase activity"/>
    <property type="evidence" value="ECO:0007669"/>
    <property type="project" value="TreeGrafter"/>
</dbReference>
<dbReference type="FunFam" id="3.40.50.620:FF:000145">
    <property type="entry name" value="ATP-binding domain containing protein"/>
    <property type="match status" value="1"/>
</dbReference>
<dbReference type="KEGG" id="sshi:J5U23_02732"/>
<dbReference type="InterPro" id="IPR022427">
    <property type="entry name" value="MJ0570_ATP-bd"/>
</dbReference>
<gene>
    <name evidence="2" type="ORF">J5U23_02732</name>
</gene>
<dbReference type="EMBL" id="CP077717">
    <property type="protein sequence ID" value="QXJ29846.1"/>
    <property type="molecule type" value="Genomic_DNA"/>
</dbReference>
<dbReference type="GO" id="GO:0017183">
    <property type="term" value="P:protein histidyl modification to diphthamide"/>
    <property type="evidence" value="ECO:0007669"/>
    <property type="project" value="TreeGrafter"/>
</dbReference>